<dbReference type="GO" id="GO:0015031">
    <property type="term" value="P:protein transport"/>
    <property type="evidence" value="ECO:0007669"/>
    <property type="project" value="UniProtKB-KW"/>
</dbReference>
<comment type="similarity">
    <text evidence="2 7">Belongs to the ExbD/TolR family.</text>
</comment>
<evidence type="ECO:0000256" key="4">
    <source>
        <dbReference type="ARBA" id="ARBA00022692"/>
    </source>
</evidence>
<organism evidence="9 10">
    <name type="scientific">Posidoniimonas corsicana</name>
    <dbReference type="NCBI Taxonomy" id="1938618"/>
    <lineage>
        <taxon>Bacteria</taxon>
        <taxon>Pseudomonadati</taxon>
        <taxon>Planctomycetota</taxon>
        <taxon>Planctomycetia</taxon>
        <taxon>Pirellulales</taxon>
        <taxon>Lacipirellulaceae</taxon>
        <taxon>Posidoniimonas</taxon>
    </lineage>
</organism>
<comment type="subcellular location">
    <subcellularLocation>
        <location evidence="1">Cell membrane</location>
        <topology evidence="1">Single-pass membrane protein</topology>
    </subcellularLocation>
    <subcellularLocation>
        <location evidence="7">Cell membrane</location>
        <topology evidence="7">Single-pass type II membrane protein</topology>
    </subcellularLocation>
</comment>
<dbReference type="OrthoDB" id="292474at2"/>
<dbReference type="GO" id="GO:0005886">
    <property type="term" value="C:plasma membrane"/>
    <property type="evidence" value="ECO:0007669"/>
    <property type="project" value="UniProtKB-SubCell"/>
</dbReference>
<dbReference type="PANTHER" id="PTHR30558:SF3">
    <property type="entry name" value="BIOPOLYMER TRANSPORT PROTEIN EXBD-RELATED"/>
    <property type="match status" value="1"/>
</dbReference>
<keyword evidence="7" id="KW-0653">Protein transport</keyword>
<evidence type="ECO:0000256" key="8">
    <source>
        <dbReference type="SAM" id="Phobius"/>
    </source>
</evidence>
<keyword evidence="5 8" id="KW-1133">Transmembrane helix</keyword>
<dbReference type="PANTHER" id="PTHR30558">
    <property type="entry name" value="EXBD MEMBRANE COMPONENT OF PMF-DRIVEN MACROMOLECULE IMPORT SYSTEM"/>
    <property type="match status" value="1"/>
</dbReference>
<keyword evidence="4 7" id="KW-0812">Transmembrane</keyword>
<dbReference type="Proteomes" id="UP000316714">
    <property type="component" value="Unassembled WGS sequence"/>
</dbReference>
<comment type="caution">
    <text evidence="9">The sequence shown here is derived from an EMBL/GenBank/DDBJ whole genome shotgun (WGS) entry which is preliminary data.</text>
</comment>
<name>A0A5C5VCG9_9BACT</name>
<dbReference type="Pfam" id="PF02472">
    <property type="entry name" value="ExbD"/>
    <property type="match status" value="1"/>
</dbReference>
<keyword evidence="7" id="KW-0813">Transport</keyword>
<dbReference type="InterPro" id="IPR003400">
    <property type="entry name" value="ExbD"/>
</dbReference>
<feature type="transmembrane region" description="Helical" evidence="8">
    <location>
        <begin position="31"/>
        <end position="50"/>
    </location>
</feature>
<accession>A0A5C5VCG9</accession>
<evidence type="ECO:0000256" key="2">
    <source>
        <dbReference type="ARBA" id="ARBA00005811"/>
    </source>
</evidence>
<keyword evidence="10" id="KW-1185">Reference proteome</keyword>
<evidence type="ECO:0000256" key="6">
    <source>
        <dbReference type="ARBA" id="ARBA00023136"/>
    </source>
</evidence>
<proteinExistence type="inferred from homology"/>
<gene>
    <name evidence="9" type="ORF">KOR34_05410</name>
</gene>
<evidence type="ECO:0000313" key="9">
    <source>
        <dbReference type="EMBL" id="TWT35647.1"/>
    </source>
</evidence>
<evidence type="ECO:0000313" key="10">
    <source>
        <dbReference type="Proteomes" id="UP000316714"/>
    </source>
</evidence>
<sequence>MSDIEDDLEHMVEEGEEKAKRIDDELDMTPMVDVTFLLLIFFMITAAFALQKALEVPPVNEEQAAATQTIDDLEKDSIVIRIDEDNVYWVGSPLWTDEQKAPSVQEMRSKVREARNGEGGRMGKGPTKMLVQAHSESLYEFAIAALDAGADVQMPEVRIMMYEEGDL</sequence>
<reference evidence="9 10" key="1">
    <citation type="submission" date="2019-02" db="EMBL/GenBank/DDBJ databases">
        <title>Deep-cultivation of Planctomycetes and their phenomic and genomic characterization uncovers novel biology.</title>
        <authorList>
            <person name="Wiegand S."/>
            <person name="Jogler M."/>
            <person name="Boedeker C."/>
            <person name="Pinto D."/>
            <person name="Vollmers J."/>
            <person name="Rivas-Marin E."/>
            <person name="Kohn T."/>
            <person name="Peeters S.H."/>
            <person name="Heuer A."/>
            <person name="Rast P."/>
            <person name="Oberbeckmann S."/>
            <person name="Bunk B."/>
            <person name="Jeske O."/>
            <person name="Meyerdierks A."/>
            <person name="Storesund J.E."/>
            <person name="Kallscheuer N."/>
            <person name="Luecker S."/>
            <person name="Lage O.M."/>
            <person name="Pohl T."/>
            <person name="Merkel B.J."/>
            <person name="Hornburger P."/>
            <person name="Mueller R.-W."/>
            <person name="Bruemmer F."/>
            <person name="Labrenz M."/>
            <person name="Spormann A.M."/>
            <person name="Op Den Camp H."/>
            <person name="Overmann J."/>
            <person name="Amann R."/>
            <person name="Jetten M.S.M."/>
            <person name="Mascher T."/>
            <person name="Medema M.H."/>
            <person name="Devos D.P."/>
            <person name="Kaster A.-K."/>
            <person name="Ovreas L."/>
            <person name="Rohde M."/>
            <person name="Galperin M.Y."/>
            <person name="Jogler C."/>
        </authorList>
    </citation>
    <scope>NUCLEOTIDE SEQUENCE [LARGE SCALE GENOMIC DNA]</scope>
    <source>
        <strain evidence="9 10">KOR34</strain>
    </source>
</reference>
<evidence type="ECO:0000256" key="3">
    <source>
        <dbReference type="ARBA" id="ARBA00022475"/>
    </source>
</evidence>
<protein>
    <submittedName>
        <fullName evidence="9">Biopolymer transport protein ExbD/TolR</fullName>
    </submittedName>
</protein>
<evidence type="ECO:0000256" key="7">
    <source>
        <dbReference type="RuleBase" id="RU003879"/>
    </source>
</evidence>
<dbReference type="AlphaFoldDB" id="A0A5C5VCG9"/>
<evidence type="ECO:0000256" key="1">
    <source>
        <dbReference type="ARBA" id="ARBA00004162"/>
    </source>
</evidence>
<evidence type="ECO:0000256" key="5">
    <source>
        <dbReference type="ARBA" id="ARBA00022989"/>
    </source>
</evidence>
<dbReference type="RefSeq" id="WP_146561977.1">
    <property type="nucleotide sequence ID" value="NZ_SIHJ01000001.1"/>
</dbReference>
<keyword evidence="6 8" id="KW-0472">Membrane</keyword>
<dbReference type="GO" id="GO:0022857">
    <property type="term" value="F:transmembrane transporter activity"/>
    <property type="evidence" value="ECO:0007669"/>
    <property type="project" value="InterPro"/>
</dbReference>
<keyword evidence="3" id="KW-1003">Cell membrane</keyword>
<dbReference type="EMBL" id="SIHJ01000001">
    <property type="protein sequence ID" value="TWT35647.1"/>
    <property type="molecule type" value="Genomic_DNA"/>
</dbReference>